<dbReference type="EMBL" id="AP022581">
    <property type="protein sequence ID" value="BBX95031.1"/>
    <property type="molecule type" value="Genomic_DNA"/>
</dbReference>
<evidence type="ECO:0000256" key="4">
    <source>
        <dbReference type="SAM" id="Phobius"/>
    </source>
</evidence>
<feature type="compositionally biased region" description="Basic residues" evidence="3">
    <location>
        <begin position="102"/>
        <end position="112"/>
    </location>
</feature>
<dbReference type="AlphaFoldDB" id="A0A7I7NHD3"/>
<proteinExistence type="predicted"/>
<sequence>MHDPERPERSTRRSRRRSSEPPADHRADPGDMPGPNQPPPRSRIGSGDETPISAADAEDEVARAEARAAAARARVARLRRAAGTTETSGAGRVDRRPTKSPSRLRRLGRPGRKAVAATTATVLACVSLAANGYVVWQHHTVMHKRQLAREYAAAARLGVTTLMSIDANHAREDFQRIIDASTGQLKAQLSATSSLLAKQAEDSRVSSKVTVDAVAVESVTDNSAVVLVAAKSDVTNPDNTKRPPAMWRLSVNIERDGGQLKMSKVDFLQ</sequence>
<evidence type="ECO:0000313" key="5">
    <source>
        <dbReference type="EMBL" id="BBX95031.1"/>
    </source>
</evidence>
<protein>
    <recommendedName>
        <fullName evidence="7">Mce protein</fullName>
    </recommendedName>
</protein>
<evidence type="ECO:0000256" key="3">
    <source>
        <dbReference type="SAM" id="MobiDB-lite"/>
    </source>
</evidence>
<keyword evidence="2 4" id="KW-0472">Membrane</keyword>
<name>A0A7I7NHD3_9MYCO</name>
<dbReference type="KEGG" id="mlj:MLAC_03250"/>
<organism evidence="5 6">
    <name type="scientific">Mycobacterium lacus</name>
    <dbReference type="NCBI Taxonomy" id="169765"/>
    <lineage>
        <taxon>Bacteria</taxon>
        <taxon>Bacillati</taxon>
        <taxon>Actinomycetota</taxon>
        <taxon>Actinomycetes</taxon>
        <taxon>Mycobacteriales</taxon>
        <taxon>Mycobacteriaceae</taxon>
        <taxon>Mycobacterium</taxon>
    </lineage>
</organism>
<dbReference type="GO" id="GO:0016020">
    <property type="term" value="C:membrane"/>
    <property type="evidence" value="ECO:0007669"/>
    <property type="project" value="UniProtKB-SubCell"/>
</dbReference>
<evidence type="ECO:0000256" key="1">
    <source>
        <dbReference type="ARBA" id="ARBA00004370"/>
    </source>
</evidence>
<dbReference type="Proteomes" id="UP000466396">
    <property type="component" value="Chromosome"/>
</dbReference>
<dbReference type="PANTHER" id="PTHR37042">
    <property type="entry name" value="OUTER MEMBRANE PROTEIN RV1973"/>
    <property type="match status" value="1"/>
</dbReference>
<evidence type="ECO:0000313" key="6">
    <source>
        <dbReference type="Proteomes" id="UP000466396"/>
    </source>
</evidence>
<gene>
    <name evidence="5" type="ORF">MLAC_03250</name>
</gene>
<comment type="subcellular location">
    <subcellularLocation>
        <location evidence="1">Membrane</location>
    </subcellularLocation>
</comment>
<feature type="compositionally biased region" description="Basic and acidic residues" evidence="3">
    <location>
        <begin position="1"/>
        <end position="29"/>
    </location>
</feature>
<reference evidence="5 6" key="1">
    <citation type="journal article" date="2019" name="Emerg. Microbes Infect.">
        <title>Comprehensive subspecies identification of 175 nontuberculous mycobacteria species based on 7547 genomic profiles.</title>
        <authorList>
            <person name="Matsumoto Y."/>
            <person name="Kinjo T."/>
            <person name="Motooka D."/>
            <person name="Nabeya D."/>
            <person name="Jung N."/>
            <person name="Uechi K."/>
            <person name="Horii T."/>
            <person name="Iida T."/>
            <person name="Fujita J."/>
            <person name="Nakamura S."/>
        </authorList>
    </citation>
    <scope>NUCLEOTIDE SEQUENCE [LARGE SCALE GENOMIC DNA]</scope>
    <source>
        <strain evidence="5 6">JCM 15657</strain>
    </source>
</reference>
<keyword evidence="4" id="KW-1133">Transmembrane helix</keyword>
<evidence type="ECO:0008006" key="7">
    <source>
        <dbReference type="Google" id="ProtNLM"/>
    </source>
</evidence>
<feature type="region of interest" description="Disordered" evidence="3">
    <location>
        <begin position="1"/>
        <end position="63"/>
    </location>
</feature>
<evidence type="ECO:0000256" key="2">
    <source>
        <dbReference type="ARBA" id="ARBA00023136"/>
    </source>
</evidence>
<feature type="region of interest" description="Disordered" evidence="3">
    <location>
        <begin position="79"/>
        <end position="112"/>
    </location>
</feature>
<feature type="transmembrane region" description="Helical" evidence="4">
    <location>
        <begin position="114"/>
        <end position="136"/>
    </location>
</feature>
<keyword evidence="4" id="KW-0812">Transmembrane</keyword>
<dbReference type="PANTHER" id="PTHR37042:SF4">
    <property type="entry name" value="OUTER MEMBRANE PROTEIN RV1973"/>
    <property type="match status" value="1"/>
</dbReference>
<keyword evidence="6" id="KW-1185">Reference proteome</keyword>
<accession>A0A7I7NHD3</accession>